<keyword evidence="4" id="KW-0678">Repressor</keyword>
<dbReference type="Gene3D" id="1.10.10.60">
    <property type="entry name" value="Homeodomain-like"/>
    <property type="match status" value="1"/>
</dbReference>
<evidence type="ECO:0000256" key="4">
    <source>
        <dbReference type="ARBA" id="ARBA00022491"/>
    </source>
</evidence>
<dbReference type="InterPro" id="IPR025662">
    <property type="entry name" value="Sigma_54_int_dom_ATP-bd_1"/>
</dbReference>
<keyword evidence="8" id="KW-0902">Two-component regulatory system</keyword>
<evidence type="ECO:0000256" key="9">
    <source>
        <dbReference type="ARBA" id="ARBA00023015"/>
    </source>
</evidence>
<dbReference type="GO" id="GO:0006355">
    <property type="term" value="P:regulation of DNA-templated transcription"/>
    <property type="evidence" value="ECO:0007669"/>
    <property type="project" value="InterPro"/>
</dbReference>
<evidence type="ECO:0000256" key="13">
    <source>
        <dbReference type="ARBA" id="ARBA00023231"/>
    </source>
</evidence>
<evidence type="ECO:0000256" key="3">
    <source>
        <dbReference type="ARBA" id="ARBA00022490"/>
    </source>
</evidence>
<dbReference type="PANTHER" id="PTHR32071">
    <property type="entry name" value="TRANSCRIPTIONAL REGULATORY PROTEIN"/>
    <property type="match status" value="1"/>
</dbReference>
<evidence type="ECO:0000256" key="7">
    <source>
        <dbReference type="ARBA" id="ARBA00022840"/>
    </source>
</evidence>
<dbReference type="PROSITE" id="PS00675">
    <property type="entry name" value="SIGMA54_INTERACT_1"/>
    <property type="match status" value="1"/>
</dbReference>
<keyword evidence="3" id="KW-0963">Cytoplasm</keyword>
<dbReference type="Gene3D" id="3.40.50.300">
    <property type="entry name" value="P-loop containing nucleotide triphosphate hydrolases"/>
    <property type="match status" value="1"/>
</dbReference>
<dbReference type="Gene3D" id="1.10.8.60">
    <property type="match status" value="1"/>
</dbReference>
<keyword evidence="20" id="KW-1185">Reference proteome</keyword>
<evidence type="ECO:0000256" key="2">
    <source>
        <dbReference type="ARBA" id="ARBA00019059"/>
    </source>
</evidence>
<dbReference type="CDD" id="cd00009">
    <property type="entry name" value="AAA"/>
    <property type="match status" value="1"/>
</dbReference>
<dbReference type="PROSITE" id="PS50045">
    <property type="entry name" value="SIGMA54_INTERACT_4"/>
    <property type="match status" value="1"/>
</dbReference>
<proteinExistence type="predicted"/>
<dbReference type="Proteomes" id="UP000503447">
    <property type="component" value="Chromosome"/>
</dbReference>
<feature type="modified residue" description="4-aspartylphosphate" evidence="16">
    <location>
        <position position="52"/>
    </location>
</feature>
<dbReference type="InterPro" id="IPR027417">
    <property type="entry name" value="P-loop_NTPase"/>
</dbReference>
<evidence type="ECO:0000256" key="10">
    <source>
        <dbReference type="ARBA" id="ARBA00023125"/>
    </source>
</evidence>
<evidence type="ECO:0000259" key="18">
    <source>
        <dbReference type="PROSITE" id="PS50110"/>
    </source>
</evidence>
<dbReference type="KEGG" id="ftj:FTUN_8269"/>
<keyword evidence="5 16" id="KW-0597">Phosphoprotein</keyword>
<evidence type="ECO:0000256" key="11">
    <source>
        <dbReference type="ARBA" id="ARBA00023159"/>
    </source>
</evidence>
<dbReference type="SUPFAM" id="SSF46689">
    <property type="entry name" value="Homeodomain-like"/>
    <property type="match status" value="1"/>
</dbReference>
<dbReference type="InterPro" id="IPR003593">
    <property type="entry name" value="AAA+_ATPase"/>
</dbReference>
<dbReference type="PRINTS" id="PR01590">
    <property type="entry name" value="HTHFIS"/>
</dbReference>
<feature type="domain" description="Sigma-54 factor interaction" evidence="17">
    <location>
        <begin position="138"/>
        <end position="367"/>
    </location>
</feature>
<dbReference type="Pfam" id="PF00158">
    <property type="entry name" value="Sigma54_activat"/>
    <property type="match status" value="1"/>
</dbReference>
<keyword evidence="12" id="KW-0804">Transcription</keyword>
<keyword evidence="9" id="KW-0805">Transcription regulation</keyword>
<dbReference type="EMBL" id="CP053452">
    <property type="protein sequence ID" value="QJX00637.1"/>
    <property type="molecule type" value="Genomic_DNA"/>
</dbReference>
<dbReference type="InterPro" id="IPR002197">
    <property type="entry name" value="HTH_Fis"/>
</dbReference>
<dbReference type="SMART" id="SM00448">
    <property type="entry name" value="REC"/>
    <property type="match status" value="1"/>
</dbReference>
<accession>A0A6M5Z4C8</accession>
<evidence type="ECO:0000313" key="19">
    <source>
        <dbReference type="EMBL" id="QJX00637.1"/>
    </source>
</evidence>
<comment type="subcellular location">
    <subcellularLocation>
        <location evidence="1">Cytoplasm</location>
    </subcellularLocation>
</comment>
<evidence type="ECO:0000259" key="17">
    <source>
        <dbReference type="PROSITE" id="PS50045"/>
    </source>
</evidence>
<dbReference type="SUPFAM" id="SSF52172">
    <property type="entry name" value="CheY-like"/>
    <property type="match status" value="1"/>
</dbReference>
<evidence type="ECO:0000256" key="1">
    <source>
        <dbReference type="ARBA" id="ARBA00004496"/>
    </source>
</evidence>
<keyword evidence="11" id="KW-0010">Activator</keyword>
<dbReference type="Gene3D" id="3.40.50.2300">
    <property type="match status" value="1"/>
</dbReference>
<protein>
    <recommendedName>
        <fullName evidence="2">DNA-binding transcriptional regulator NtrC</fullName>
    </recommendedName>
    <alternativeName>
        <fullName evidence="14">Nitrogen regulation protein NR(I)</fullName>
    </alternativeName>
    <alternativeName>
        <fullName evidence="15">Nitrogen regulator I</fullName>
    </alternativeName>
</protein>
<dbReference type="InterPro" id="IPR002078">
    <property type="entry name" value="Sigma_54_int"/>
</dbReference>
<dbReference type="SMART" id="SM00382">
    <property type="entry name" value="AAA"/>
    <property type="match status" value="1"/>
</dbReference>
<dbReference type="InterPro" id="IPR001789">
    <property type="entry name" value="Sig_transdc_resp-reg_receiver"/>
</dbReference>
<keyword evidence="7" id="KW-0067">ATP-binding</keyword>
<sequence length="479" mass="53091">MPKLLLVDDESIICHSFRRVFSTPEVEVITAGTVAEGWRRVERDRPDVIVLDLQLPDGSGLELFERVRAADPKRPVVFLTAHGTMETTIEAMKRGAFDYLTKPLDLEHMSGLLGRAFEAARLMHEPAALPDDPVGDRIIGHSQVMREMGKLIGRIAPQDANVLIVGESGTGKELVARALYSHSRRSDRPFLAINCAAIPEALVESELFGHEQGAFTGADRRRVGKFEQCGDGTLLLDEIGDMPLAAQAKMLRLLQDQTFERIGGNQPVATRVRVLAATNQNLEQLIADGRFRNDLYYRLKVVTIRVPALRDRRADVPELAHHFLFRYAREAVRDIRGFSPEALERLQRFDWPGNVRELQNTVRAAAYQSTGGVILPDDLPAFSSPGTAPATPAALPPTTFDLVGTIEAMLRDGGKNVYGRVVGRVERELLTRALRLTHGHQAQASDLLGISRATLRYKLREMGIVLDRVVAEHDDPTDA</sequence>
<dbReference type="FunFam" id="3.40.50.300:FF:000006">
    <property type="entry name" value="DNA-binding transcriptional regulator NtrC"/>
    <property type="match status" value="1"/>
</dbReference>
<dbReference type="InterPro" id="IPR011006">
    <property type="entry name" value="CheY-like_superfamily"/>
</dbReference>
<keyword evidence="6" id="KW-0547">Nucleotide-binding</keyword>
<dbReference type="Pfam" id="PF02954">
    <property type="entry name" value="HTH_8"/>
    <property type="match status" value="1"/>
</dbReference>
<dbReference type="PROSITE" id="PS00688">
    <property type="entry name" value="SIGMA54_INTERACT_3"/>
    <property type="match status" value="1"/>
</dbReference>
<keyword evidence="10" id="KW-0238">DNA-binding</keyword>
<evidence type="ECO:0000256" key="8">
    <source>
        <dbReference type="ARBA" id="ARBA00023012"/>
    </source>
</evidence>
<dbReference type="Pfam" id="PF25601">
    <property type="entry name" value="AAA_lid_14"/>
    <property type="match status" value="1"/>
</dbReference>
<dbReference type="AlphaFoldDB" id="A0A6M5Z4C8"/>
<dbReference type="PANTHER" id="PTHR32071:SF95">
    <property type="entry name" value="DNA-BINDING TRANSCRIPTIONAL REGULATOR NTRC"/>
    <property type="match status" value="1"/>
</dbReference>
<gene>
    <name evidence="19" type="ORF">FTUN_8269</name>
</gene>
<evidence type="ECO:0000256" key="14">
    <source>
        <dbReference type="ARBA" id="ARBA00029881"/>
    </source>
</evidence>
<evidence type="ECO:0000256" key="5">
    <source>
        <dbReference type="ARBA" id="ARBA00022553"/>
    </source>
</evidence>
<dbReference type="InterPro" id="IPR009057">
    <property type="entry name" value="Homeodomain-like_sf"/>
</dbReference>
<evidence type="ECO:0000256" key="16">
    <source>
        <dbReference type="PROSITE-ProRule" id="PRU00169"/>
    </source>
</evidence>
<dbReference type="RefSeq" id="WP_171475344.1">
    <property type="nucleotide sequence ID" value="NZ_CP053452.2"/>
</dbReference>
<dbReference type="GO" id="GO:0000160">
    <property type="term" value="P:phosphorelay signal transduction system"/>
    <property type="evidence" value="ECO:0007669"/>
    <property type="project" value="UniProtKB-KW"/>
</dbReference>
<evidence type="ECO:0000256" key="12">
    <source>
        <dbReference type="ARBA" id="ARBA00023163"/>
    </source>
</evidence>
<keyword evidence="13" id="KW-0535">Nitrogen fixation</keyword>
<evidence type="ECO:0000256" key="6">
    <source>
        <dbReference type="ARBA" id="ARBA00022741"/>
    </source>
</evidence>
<dbReference type="PROSITE" id="PS50110">
    <property type="entry name" value="RESPONSE_REGULATORY"/>
    <property type="match status" value="1"/>
</dbReference>
<feature type="domain" description="Response regulatory" evidence="18">
    <location>
        <begin position="3"/>
        <end position="117"/>
    </location>
</feature>
<reference evidence="20" key="1">
    <citation type="submission" date="2020-05" db="EMBL/GenBank/DDBJ databases">
        <title>Frigoriglobus tundricola gen. nov., sp. nov., a psychrotolerant cellulolytic planctomycete of the family Gemmataceae with two divergent copies of 16S rRNA gene.</title>
        <authorList>
            <person name="Kulichevskaya I.S."/>
            <person name="Ivanova A.A."/>
            <person name="Naumoff D.G."/>
            <person name="Beletsky A.V."/>
            <person name="Rijpstra W.I.C."/>
            <person name="Sinninghe Damste J.S."/>
            <person name="Mardanov A.V."/>
            <person name="Ravin N.V."/>
            <person name="Dedysh S.N."/>
        </authorList>
    </citation>
    <scope>NUCLEOTIDE SEQUENCE [LARGE SCALE GENOMIC DNA]</scope>
    <source>
        <strain evidence="20">PL17</strain>
    </source>
</reference>
<dbReference type="CDD" id="cd00156">
    <property type="entry name" value="REC"/>
    <property type="match status" value="1"/>
</dbReference>
<name>A0A6M5Z4C8_9BACT</name>
<organism evidence="19 20">
    <name type="scientific">Frigoriglobus tundricola</name>
    <dbReference type="NCBI Taxonomy" id="2774151"/>
    <lineage>
        <taxon>Bacteria</taxon>
        <taxon>Pseudomonadati</taxon>
        <taxon>Planctomycetota</taxon>
        <taxon>Planctomycetia</taxon>
        <taxon>Gemmatales</taxon>
        <taxon>Gemmataceae</taxon>
        <taxon>Frigoriglobus</taxon>
    </lineage>
</organism>
<dbReference type="SUPFAM" id="SSF52540">
    <property type="entry name" value="P-loop containing nucleoside triphosphate hydrolases"/>
    <property type="match status" value="1"/>
</dbReference>
<dbReference type="GO" id="GO:0005737">
    <property type="term" value="C:cytoplasm"/>
    <property type="evidence" value="ECO:0007669"/>
    <property type="project" value="UniProtKB-SubCell"/>
</dbReference>
<dbReference type="Pfam" id="PF00072">
    <property type="entry name" value="Response_reg"/>
    <property type="match status" value="1"/>
</dbReference>
<dbReference type="GO" id="GO:0005524">
    <property type="term" value="F:ATP binding"/>
    <property type="evidence" value="ECO:0007669"/>
    <property type="project" value="UniProtKB-KW"/>
</dbReference>
<dbReference type="InterPro" id="IPR025944">
    <property type="entry name" value="Sigma_54_int_dom_CS"/>
</dbReference>
<dbReference type="InterPro" id="IPR058031">
    <property type="entry name" value="AAA_lid_NorR"/>
</dbReference>
<dbReference type="GO" id="GO:0043565">
    <property type="term" value="F:sequence-specific DNA binding"/>
    <property type="evidence" value="ECO:0007669"/>
    <property type="project" value="InterPro"/>
</dbReference>
<evidence type="ECO:0000256" key="15">
    <source>
        <dbReference type="ARBA" id="ARBA00031910"/>
    </source>
</evidence>
<evidence type="ECO:0000313" key="20">
    <source>
        <dbReference type="Proteomes" id="UP000503447"/>
    </source>
</evidence>